<comment type="caution">
    <text evidence="1">The sequence shown here is derived from an EMBL/GenBank/DDBJ whole genome shotgun (WGS) entry which is preliminary data.</text>
</comment>
<sequence>MEDYHAKIQTKRKKYNNHVFGQARPGRYAYTFCEFFQGLTSGGRSERRKRKEGAGSAEATIDKCKIALIEIRDKSTIHLKK</sequence>
<accession>A0A974GVI8</accession>
<proteinExistence type="predicted"/>
<dbReference type="RefSeq" id="WP_179237068.1">
    <property type="nucleotide sequence ID" value="NZ_JACBNQ010000002.1"/>
</dbReference>
<evidence type="ECO:0000313" key="2">
    <source>
        <dbReference type="Proteomes" id="UP000611629"/>
    </source>
</evidence>
<keyword evidence="2" id="KW-1185">Reference proteome</keyword>
<name>A0A974GVI8_SEDHY</name>
<protein>
    <submittedName>
        <fullName evidence="1">Uncharacterized protein</fullName>
    </submittedName>
</protein>
<organism evidence="1 2">
    <name type="scientific">Sedimentibacter hydroxybenzoicus DSM 7310</name>
    <dbReference type="NCBI Taxonomy" id="1123245"/>
    <lineage>
        <taxon>Bacteria</taxon>
        <taxon>Bacillati</taxon>
        <taxon>Bacillota</taxon>
        <taxon>Tissierellia</taxon>
        <taxon>Sedimentibacter</taxon>
    </lineage>
</organism>
<evidence type="ECO:0000313" key="1">
    <source>
        <dbReference type="EMBL" id="NYB73389.1"/>
    </source>
</evidence>
<dbReference type="EMBL" id="JACBNQ010000002">
    <property type="protein sequence ID" value="NYB73389.1"/>
    <property type="molecule type" value="Genomic_DNA"/>
</dbReference>
<dbReference type="AlphaFoldDB" id="A0A974GVI8"/>
<gene>
    <name evidence="1" type="ORF">HZF24_04465</name>
</gene>
<dbReference type="Proteomes" id="UP000611629">
    <property type="component" value="Unassembled WGS sequence"/>
</dbReference>
<reference evidence="1" key="1">
    <citation type="submission" date="2020-07" db="EMBL/GenBank/DDBJ databases">
        <title>Genomic analysis of a strain of Sedimentibacter Hydroxybenzoicus DSM7310.</title>
        <authorList>
            <person name="Ma S."/>
        </authorList>
    </citation>
    <scope>NUCLEOTIDE SEQUENCE</scope>
    <source>
        <strain evidence="1">DSM 7310</strain>
    </source>
</reference>